<comment type="caution">
    <text evidence="6">The sequence shown here is derived from an EMBL/GenBank/DDBJ whole genome shotgun (WGS) entry which is preliminary data.</text>
</comment>
<evidence type="ECO:0000313" key="7">
    <source>
        <dbReference type="Proteomes" id="UP000293360"/>
    </source>
</evidence>
<evidence type="ECO:0000256" key="3">
    <source>
        <dbReference type="SAM" id="MobiDB-lite"/>
    </source>
</evidence>
<feature type="transmembrane region" description="Helical" evidence="4">
    <location>
        <begin position="253"/>
        <end position="274"/>
    </location>
</feature>
<dbReference type="GO" id="GO:0016020">
    <property type="term" value="C:membrane"/>
    <property type="evidence" value="ECO:0007669"/>
    <property type="project" value="UniProtKB-SubCell"/>
</dbReference>
<evidence type="ECO:0000256" key="4">
    <source>
        <dbReference type="SAM" id="Phobius"/>
    </source>
</evidence>
<gene>
    <name evidence="6" type="ORF">DL764_003781</name>
</gene>
<dbReference type="EMBL" id="QJNU01000169">
    <property type="protein sequence ID" value="RYP05432.1"/>
    <property type="molecule type" value="Genomic_DNA"/>
</dbReference>
<organism evidence="6 7">
    <name type="scientific">Monosporascus ibericus</name>
    <dbReference type="NCBI Taxonomy" id="155417"/>
    <lineage>
        <taxon>Eukaryota</taxon>
        <taxon>Fungi</taxon>
        <taxon>Dikarya</taxon>
        <taxon>Ascomycota</taxon>
        <taxon>Pezizomycotina</taxon>
        <taxon>Sordariomycetes</taxon>
        <taxon>Xylariomycetidae</taxon>
        <taxon>Xylariales</taxon>
        <taxon>Xylariales incertae sedis</taxon>
        <taxon>Monosporascus</taxon>
    </lineage>
</organism>
<dbReference type="OrthoDB" id="2213137at2759"/>
<keyword evidence="4" id="KW-1133">Transmembrane helix</keyword>
<keyword evidence="7" id="KW-1185">Reference proteome</keyword>
<protein>
    <recommendedName>
        <fullName evidence="5">Major facilitator superfamily (MFS) profile domain-containing protein</fullName>
    </recommendedName>
</protein>
<comment type="subcellular location">
    <subcellularLocation>
        <location evidence="1">Membrane</location>
        <topology evidence="1">Multi-pass membrane protein</topology>
    </subcellularLocation>
</comment>
<dbReference type="Pfam" id="PF07690">
    <property type="entry name" value="MFS_1"/>
    <property type="match status" value="1"/>
</dbReference>
<evidence type="ECO:0000313" key="6">
    <source>
        <dbReference type="EMBL" id="RYP05432.1"/>
    </source>
</evidence>
<name>A0A4Q4TGX1_9PEZI</name>
<dbReference type="InterPro" id="IPR011701">
    <property type="entry name" value="MFS"/>
</dbReference>
<keyword evidence="4" id="KW-0812">Transmembrane</keyword>
<proteinExistence type="inferred from homology"/>
<accession>A0A4Q4TGX1</accession>
<dbReference type="PANTHER" id="PTHR11360:SF234">
    <property type="entry name" value="MFS-TYPE TRANSPORTER DBAD-RELATED"/>
    <property type="match status" value="1"/>
</dbReference>
<feature type="transmembrane region" description="Helical" evidence="4">
    <location>
        <begin position="121"/>
        <end position="140"/>
    </location>
</feature>
<reference evidence="6 7" key="1">
    <citation type="submission" date="2018-06" db="EMBL/GenBank/DDBJ databases">
        <title>Complete Genomes of Monosporascus.</title>
        <authorList>
            <person name="Robinson A.J."/>
            <person name="Natvig D.O."/>
        </authorList>
    </citation>
    <scope>NUCLEOTIDE SEQUENCE [LARGE SCALE GENOMIC DNA]</scope>
    <source>
        <strain evidence="6 7">CBS 110550</strain>
    </source>
</reference>
<dbReference type="Gene3D" id="1.20.1250.20">
    <property type="entry name" value="MFS general substrate transporter like domains"/>
    <property type="match status" value="1"/>
</dbReference>
<comment type="similarity">
    <text evidence="2">Belongs to the major facilitator superfamily. Monocarboxylate porter (TC 2.A.1.13) family.</text>
</comment>
<feature type="region of interest" description="Disordered" evidence="3">
    <location>
        <begin position="1"/>
        <end position="37"/>
    </location>
</feature>
<keyword evidence="4" id="KW-0472">Membrane</keyword>
<dbReference type="InterPro" id="IPR020846">
    <property type="entry name" value="MFS_dom"/>
</dbReference>
<sequence length="284" mass="30362">MGISEKEPTVIATAATPDSRSESVLPFAETGQSSSEELDIQGDCIPDGGLLAWRQVLAGHLGSAVSSGLPATFGVFQLYYTSTFALPAAQISWIGSVQVFCSNCACVAGGRLTDAGYAREAILAGSTLVVIGLSLASIATQYWEVLLAQGLCTGLGLGLIWMPSMAVVSSYFKKRRALALALATAGTGTGSMAFPATVQYLVPYIGFAWAVRCLGLVILTMLILQSLLLKPRFAKPKTRGPIIEVGAFKELTFLYFTMGTFLFYWALYFGFFYVSQLLRNTPIP</sequence>
<dbReference type="GO" id="GO:0022857">
    <property type="term" value="F:transmembrane transporter activity"/>
    <property type="evidence" value="ECO:0007669"/>
    <property type="project" value="InterPro"/>
</dbReference>
<evidence type="ECO:0000256" key="2">
    <source>
        <dbReference type="ARBA" id="ARBA00006727"/>
    </source>
</evidence>
<dbReference type="PROSITE" id="PS50850">
    <property type="entry name" value="MFS"/>
    <property type="match status" value="1"/>
</dbReference>
<dbReference type="InterPro" id="IPR050327">
    <property type="entry name" value="Proton-linked_MCT"/>
</dbReference>
<feature type="domain" description="Major facilitator superfamily (MFS) profile" evidence="5">
    <location>
        <begin position="52"/>
        <end position="284"/>
    </location>
</feature>
<feature type="transmembrane region" description="Helical" evidence="4">
    <location>
        <begin position="180"/>
        <end position="201"/>
    </location>
</feature>
<feature type="transmembrane region" description="Helical" evidence="4">
    <location>
        <begin position="207"/>
        <end position="229"/>
    </location>
</feature>
<evidence type="ECO:0000256" key="1">
    <source>
        <dbReference type="ARBA" id="ARBA00004141"/>
    </source>
</evidence>
<dbReference type="InterPro" id="IPR036259">
    <property type="entry name" value="MFS_trans_sf"/>
</dbReference>
<dbReference type="Proteomes" id="UP000293360">
    <property type="component" value="Unassembled WGS sequence"/>
</dbReference>
<evidence type="ECO:0000259" key="5">
    <source>
        <dbReference type="PROSITE" id="PS50850"/>
    </source>
</evidence>
<dbReference type="SUPFAM" id="SSF103473">
    <property type="entry name" value="MFS general substrate transporter"/>
    <property type="match status" value="1"/>
</dbReference>
<dbReference type="PANTHER" id="PTHR11360">
    <property type="entry name" value="MONOCARBOXYLATE TRANSPORTER"/>
    <property type="match status" value="1"/>
</dbReference>
<feature type="transmembrane region" description="Helical" evidence="4">
    <location>
        <begin position="146"/>
        <end position="168"/>
    </location>
</feature>
<dbReference type="AlphaFoldDB" id="A0A4Q4TGX1"/>